<accession>A0ABY6CEM1</accession>
<dbReference type="GO" id="GO:0016746">
    <property type="term" value="F:acyltransferase activity"/>
    <property type="evidence" value="ECO:0007669"/>
    <property type="project" value="UniProtKB-KW"/>
</dbReference>
<keyword evidence="3" id="KW-1185">Reference proteome</keyword>
<organism evidence="2 3">
    <name type="scientific">Devosia neptuniae</name>
    <dbReference type="NCBI Taxonomy" id="191302"/>
    <lineage>
        <taxon>Bacteria</taxon>
        <taxon>Pseudomonadati</taxon>
        <taxon>Pseudomonadota</taxon>
        <taxon>Alphaproteobacteria</taxon>
        <taxon>Hyphomicrobiales</taxon>
        <taxon>Devosiaceae</taxon>
        <taxon>Devosia</taxon>
    </lineage>
</organism>
<sequence>MQFDITDDATDPAIARIGDELATFNRADVGPSDRRTLAVLLRDGDTITAGLSGYTAWGWLYIQWLWIDEAQRGKGIAAQLLAAAEAEASNRGCRGAYIDTFNPVALRTYRKAGYAVFGALEDFPKGRTRSFLMKALP</sequence>
<dbReference type="SUPFAM" id="SSF55729">
    <property type="entry name" value="Acyl-CoA N-acyltransferases (Nat)"/>
    <property type="match status" value="1"/>
</dbReference>
<evidence type="ECO:0000313" key="3">
    <source>
        <dbReference type="Proteomes" id="UP001061862"/>
    </source>
</evidence>
<evidence type="ECO:0000259" key="1">
    <source>
        <dbReference type="PROSITE" id="PS51186"/>
    </source>
</evidence>
<evidence type="ECO:0000313" key="2">
    <source>
        <dbReference type="EMBL" id="UXN70684.1"/>
    </source>
</evidence>
<feature type="domain" description="N-acetyltransferase" evidence="1">
    <location>
        <begin position="1"/>
        <end position="137"/>
    </location>
</feature>
<dbReference type="EMBL" id="CP104965">
    <property type="protein sequence ID" value="UXN70684.1"/>
    <property type="molecule type" value="Genomic_DNA"/>
</dbReference>
<dbReference type="PROSITE" id="PS51186">
    <property type="entry name" value="GNAT"/>
    <property type="match status" value="1"/>
</dbReference>
<proteinExistence type="predicted"/>
<dbReference type="Pfam" id="PF00583">
    <property type="entry name" value="Acetyltransf_1"/>
    <property type="match status" value="1"/>
</dbReference>
<reference evidence="2 3" key="1">
    <citation type="submission" date="2022-09" db="EMBL/GenBank/DDBJ databases">
        <title>Interaction between co-microsymbionts with complementary sets of symbiotic genes in legume-rhizobium systems.</title>
        <authorList>
            <person name="Safronova V."/>
            <person name="Sazanova A."/>
            <person name="Afonin A."/>
            <person name="Chirak E."/>
        </authorList>
    </citation>
    <scope>NUCLEOTIDE SEQUENCE [LARGE SCALE GENOMIC DNA]</scope>
    <source>
        <strain evidence="2 3">A18/4-1</strain>
    </source>
</reference>
<dbReference type="Gene3D" id="3.40.630.30">
    <property type="match status" value="1"/>
</dbReference>
<name>A0ABY6CEM1_9HYPH</name>
<protein>
    <submittedName>
        <fullName evidence="2">GNAT family N-acetyltransferase</fullName>
        <ecNumber evidence="2">2.3.1.-</ecNumber>
    </submittedName>
</protein>
<keyword evidence="2" id="KW-0012">Acyltransferase</keyword>
<dbReference type="EC" id="2.3.1.-" evidence="2"/>
<gene>
    <name evidence="2" type="ORF">N8A98_05715</name>
</gene>
<dbReference type="RefSeq" id="WP_262169850.1">
    <property type="nucleotide sequence ID" value="NZ_CP104965.1"/>
</dbReference>
<dbReference type="Proteomes" id="UP001061862">
    <property type="component" value="Chromosome"/>
</dbReference>
<dbReference type="InterPro" id="IPR016181">
    <property type="entry name" value="Acyl_CoA_acyltransferase"/>
</dbReference>
<dbReference type="InterPro" id="IPR000182">
    <property type="entry name" value="GNAT_dom"/>
</dbReference>
<keyword evidence="2" id="KW-0808">Transferase</keyword>